<dbReference type="InterPro" id="IPR036397">
    <property type="entry name" value="RNaseH_sf"/>
</dbReference>
<dbReference type="PANTHER" id="PTHR46060:SF1">
    <property type="entry name" value="MARINER MOS1 TRANSPOSASE-LIKE PROTEIN"/>
    <property type="match status" value="1"/>
</dbReference>
<reference evidence="1 2" key="1">
    <citation type="submission" date="2022-01" db="EMBL/GenBank/DDBJ databases">
        <title>A chromosomal length assembly of Cordylochernes scorpioides.</title>
        <authorList>
            <person name="Zeh D."/>
            <person name="Zeh J."/>
        </authorList>
    </citation>
    <scope>NUCLEOTIDE SEQUENCE [LARGE SCALE GENOMIC DNA]</scope>
    <source>
        <strain evidence="1">IN4F17</strain>
        <tissue evidence="1">Whole Body</tissue>
    </source>
</reference>
<dbReference type="EMBL" id="CP092864">
    <property type="protein sequence ID" value="UYV62654.1"/>
    <property type="molecule type" value="Genomic_DNA"/>
</dbReference>
<gene>
    <name evidence="1" type="ORF">LAZ67_2001434</name>
</gene>
<dbReference type="Gene3D" id="3.30.420.10">
    <property type="entry name" value="Ribonuclease H-like superfamily/Ribonuclease H"/>
    <property type="match status" value="2"/>
</dbReference>
<sequence>MQCRHSGSPLPKKAKTVPSAGKVMVSVFWDSDGVLLLDFLNKGQTITGNYYVNLVKQLREAIKEKRRGNLAAADPEEDRSKCAVPETDQKIEIGEKSYNDEECWVLSCEKDDQEGAVGNIMGRWFAEDPGTSAIVEHREKQPSVMDPFSGFHRSFASTEWPPYSPNLDQMDLSVWYIFQARACATRLKSLKLLKRSLSGERDRFSLEDLRPRAENFKPR</sequence>
<dbReference type="Proteomes" id="UP001235939">
    <property type="component" value="Chromosome 02"/>
</dbReference>
<protein>
    <submittedName>
        <fullName evidence="1">Uncharacterized protein</fullName>
    </submittedName>
</protein>
<dbReference type="Pfam" id="PF01359">
    <property type="entry name" value="Transposase_1"/>
    <property type="match status" value="1"/>
</dbReference>
<evidence type="ECO:0000313" key="1">
    <source>
        <dbReference type="EMBL" id="UYV62654.1"/>
    </source>
</evidence>
<accession>A0ABY6K177</accession>
<name>A0ABY6K177_9ARAC</name>
<evidence type="ECO:0000313" key="2">
    <source>
        <dbReference type="Proteomes" id="UP001235939"/>
    </source>
</evidence>
<keyword evidence="2" id="KW-1185">Reference proteome</keyword>
<dbReference type="InterPro" id="IPR052709">
    <property type="entry name" value="Transposase-MT_Hybrid"/>
</dbReference>
<organism evidence="1 2">
    <name type="scientific">Cordylochernes scorpioides</name>
    <dbReference type="NCBI Taxonomy" id="51811"/>
    <lineage>
        <taxon>Eukaryota</taxon>
        <taxon>Metazoa</taxon>
        <taxon>Ecdysozoa</taxon>
        <taxon>Arthropoda</taxon>
        <taxon>Chelicerata</taxon>
        <taxon>Arachnida</taxon>
        <taxon>Pseudoscorpiones</taxon>
        <taxon>Cheliferoidea</taxon>
        <taxon>Chernetidae</taxon>
        <taxon>Cordylochernes</taxon>
    </lineage>
</organism>
<dbReference type="InterPro" id="IPR001888">
    <property type="entry name" value="Transposase_1"/>
</dbReference>
<dbReference type="PANTHER" id="PTHR46060">
    <property type="entry name" value="MARINER MOS1 TRANSPOSASE-LIKE PROTEIN"/>
    <property type="match status" value="1"/>
</dbReference>
<proteinExistence type="predicted"/>